<dbReference type="GeneID" id="36595800"/>
<dbReference type="Proteomes" id="UP000235371">
    <property type="component" value="Unassembled WGS sequence"/>
</dbReference>
<name>A0A2J6T0N3_9HELO</name>
<accession>A0A2J6T0N3</accession>
<gene>
    <name evidence="1" type="ORF">K444DRAFT_68227</name>
</gene>
<sequence>MLLCAERRSQARQLSLLALVISFISDLLEVALLGSLSSVNTLSRQCLGIGMYQPVITTGGHGQLMNILSQINHQDLQAGKKTRLKTVASTLSWEESQKREGRRFCSFVASRRHLSKGLEYRLQDIRIGCLSRSGGKHYSDRQPRHHLPSQFMPSTFFASSLWQLTLCANVRHTPEIAFNVIRGGNFTYINGGKQ</sequence>
<organism evidence="1 2">
    <name type="scientific">Hyaloscypha bicolor E</name>
    <dbReference type="NCBI Taxonomy" id="1095630"/>
    <lineage>
        <taxon>Eukaryota</taxon>
        <taxon>Fungi</taxon>
        <taxon>Dikarya</taxon>
        <taxon>Ascomycota</taxon>
        <taxon>Pezizomycotina</taxon>
        <taxon>Leotiomycetes</taxon>
        <taxon>Helotiales</taxon>
        <taxon>Hyaloscyphaceae</taxon>
        <taxon>Hyaloscypha</taxon>
        <taxon>Hyaloscypha bicolor</taxon>
    </lineage>
</organism>
<proteinExistence type="predicted"/>
<dbReference type="InParanoid" id="A0A2J6T0N3"/>
<evidence type="ECO:0000313" key="1">
    <source>
        <dbReference type="EMBL" id="PMD56559.1"/>
    </source>
</evidence>
<evidence type="ECO:0000313" key="2">
    <source>
        <dbReference type="Proteomes" id="UP000235371"/>
    </source>
</evidence>
<dbReference type="RefSeq" id="XP_024733463.1">
    <property type="nucleotide sequence ID" value="XM_024887724.1"/>
</dbReference>
<dbReference type="AlphaFoldDB" id="A0A2J6T0N3"/>
<reference evidence="1 2" key="1">
    <citation type="submission" date="2016-04" db="EMBL/GenBank/DDBJ databases">
        <title>A degradative enzymes factory behind the ericoid mycorrhizal symbiosis.</title>
        <authorList>
            <consortium name="DOE Joint Genome Institute"/>
            <person name="Martino E."/>
            <person name="Morin E."/>
            <person name="Grelet G."/>
            <person name="Kuo A."/>
            <person name="Kohler A."/>
            <person name="Daghino S."/>
            <person name="Barry K."/>
            <person name="Choi C."/>
            <person name="Cichocki N."/>
            <person name="Clum A."/>
            <person name="Copeland A."/>
            <person name="Hainaut M."/>
            <person name="Haridas S."/>
            <person name="Labutti K."/>
            <person name="Lindquist E."/>
            <person name="Lipzen A."/>
            <person name="Khouja H.-R."/>
            <person name="Murat C."/>
            <person name="Ohm R."/>
            <person name="Olson A."/>
            <person name="Spatafora J."/>
            <person name="Veneault-Fourrey C."/>
            <person name="Henrissat B."/>
            <person name="Grigoriev I."/>
            <person name="Martin F."/>
            <person name="Perotto S."/>
        </authorList>
    </citation>
    <scope>NUCLEOTIDE SEQUENCE [LARGE SCALE GENOMIC DNA]</scope>
    <source>
        <strain evidence="1 2">E</strain>
    </source>
</reference>
<dbReference type="EMBL" id="KZ613848">
    <property type="protein sequence ID" value="PMD56559.1"/>
    <property type="molecule type" value="Genomic_DNA"/>
</dbReference>
<keyword evidence="2" id="KW-1185">Reference proteome</keyword>
<protein>
    <submittedName>
        <fullName evidence="1">Uncharacterized protein</fullName>
    </submittedName>
</protein>